<dbReference type="InterPro" id="IPR052172">
    <property type="entry name" value="UxaA_altronate/galactarate_dh"/>
</dbReference>
<protein>
    <submittedName>
        <fullName evidence="3">D-galactarate dehydratase</fullName>
    </submittedName>
</protein>
<keyword evidence="4" id="KW-1185">Reference proteome</keyword>
<dbReference type="PANTHER" id="PTHR30536:SF5">
    <property type="entry name" value="ALTRONATE DEHYDRATASE"/>
    <property type="match status" value="1"/>
</dbReference>
<comment type="caution">
    <text evidence="3">The sequence shown here is derived from an EMBL/GenBank/DDBJ whole genome shotgun (WGS) entry which is preliminary data.</text>
</comment>
<dbReference type="AlphaFoldDB" id="A0A225MXM8"/>
<evidence type="ECO:0000259" key="2">
    <source>
        <dbReference type="SMART" id="SM00858"/>
    </source>
</evidence>
<evidence type="ECO:0000313" key="4">
    <source>
        <dbReference type="Proteomes" id="UP000214603"/>
    </source>
</evidence>
<gene>
    <name evidence="3" type="ORF">CEY11_03005</name>
</gene>
<dbReference type="EMBL" id="NJIH01000002">
    <property type="protein sequence ID" value="OWT65884.1"/>
    <property type="molecule type" value="Genomic_DNA"/>
</dbReference>
<dbReference type="InterPro" id="IPR044144">
    <property type="entry name" value="SAF_UxaA/GarD"/>
</dbReference>
<evidence type="ECO:0000313" key="3">
    <source>
        <dbReference type="EMBL" id="OWT65884.1"/>
    </source>
</evidence>
<dbReference type="Proteomes" id="UP000214603">
    <property type="component" value="Unassembled WGS sequence"/>
</dbReference>
<dbReference type="GO" id="GO:0016829">
    <property type="term" value="F:lyase activity"/>
    <property type="evidence" value="ECO:0007669"/>
    <property type="project" value="UniProtKB-KW"/>
</dbReference>
<dbReference type="InterPro" id="IPR013974">
    <property type="entry name" value="SAF"/>
</dbReference>
<name>A0A225MXM8_9BURK</name>
<keyword evidence="1" id="KW-0456">Lyase</keyword>
<sequence length="94" mass="9936">MTRQFLILDKTDNVGVALADLPAGSILSGSGLAESVRLKQDIPAGHKFALSAIGPAQPIRKYGVCIGLSTEAIEAGRHVHVQNIESMRGRGDRS</sequence>
<dbReference type="CDD" id="cd11613">
    <property type="entry name" value="SAF_AH_GD"/>
    <property type="match status" value="1"/>
</dbReference>
<feature type="domain" description="SAF" evidence="2">
    <location>
        <begin position="12"/>
        <end position="85"/>
    </location>
</feature>
<evidence type="ECO:0000256" key="1">
    <source>
        <dbReference type="ARBA" id="ARBA00023239"/>
    </source>
</evidence>
<reference evidence="4" key="1">
    <citation type="submission" date="2017-06" db="EMBL/GenBank/DDBJ databases">
        <title>Herbaspirillum phytohormonus sp. nov., isolated from the root nodule of Robinia pseudoacacia in lead-zinc mine.</title>
        <authorList>
            <person name="Fan M."/>
            <person name="Lin Y."/>
        </authorList>
    </citation>
    <scope>NUCLEOTIDE SEQUENCE [LARGE SCALE GENOMIC DNA]</scope>
    <source>
        <strain evidence="4">SC-089</strain>
    </source>
</reference>
<accession>A0A225MXM8</accession>
<dbReference type="PANTHER" id="PTHR30536">
    <property type="entry name" value="ALTRONATE/GALACTARATE DEHYDRATASE"/>
    <property type="match status" value="1"/>
</dbReference>
<dbReference type="GO" id="GO:0019698">
    <property type="term" value="P:D-galacturonate catabolic process"/>
    <property type="evidence" value="ECO:0007669"/>
    <property type="project" value="TreeGrafter"/>
</dbReference>
<dbReference type="SMART" id="SM00858">
    <property type="entry name" value="SAF"/>
    <property type="match status" value="1"/>
</dbReference>
<dbReference type="Gene3D" id="2.30.130.110">
    <property type="match status" value="1"/>
</dbReference>
<dbReference type="OrthoDB" id="9804574at2"/>
<organism evidence="3 4">
    <name type="scientific">Candidimonas nitroreducens</name>
    <dbReference type="NCBI Taxonomy" id="683354"/>
    <lineage>
        <taxon>Bacteria</taxon>
        <taxon>Pseudomonadati</taxon>
        <taxon>Pseudomonadota</taxon>
        <taxon>Betaproteobacteria</taxon>
        <taxon>Burkholderiales</taxon>
        <taxon>Alcaligenaceae</taxon>
        <taxon>Candidimonas</taxon>
    </lineage>
</organism>
<proteinExistence type="predicted"/>
<dbReference type="Pfam" id="PF08666">
    <property type="entry name" value="SAF"/>
    <property type="match status" value="1"/>
</dbReference>